<gene>
    <name evidence="2" type="ORF">HJG60_009688</name>
</gene>
<evidence type="ECO:0000313" key="2">
    <source>
        <dbReference type="EMBL" id="KAF6125147.1"/>
    </source>
</evidence>
<dbReference type="EMBL" id="JABVXQ010000002">
    <property type="protein sequence ID" value="KAF6125147.1"/>
    <property type="molecule type" value="Genomic_DNA"/>
</dbReference>
<comment type="caution">
    <text evidence="2">The sequence shown here is derived from an EMBL/GenBank/DDBJ whole genome shotgun (WGS) entry which is preliminary data.</text>
</comment>
<accession>A0A834B819</accession>
<dbReference type="Proteomes" id="UP000664940">
    <property type="component" value="Unassembled WGS sequence"/>
</dbReference>
<organism evidence="2 3">
    <name type="scientific">Phyllostomus discolor</name>
    <name type="common">pale spear-nosed bat</name>
    <dbReference type="NCBI Taxonomy" id="89673"/>
    <lineage>
        <taxon>Eukaryota</taxon>
        <taxon>Metazoa</taxon>
        <taxon>Chordata</taxon>
        <taxon>Craniata</taxon>
        <taxon>Vertebrata</taxon>
        <taxon>Euteleostomi</taxon>
        <taxon>Mammalia</taxon>
        <taxon>Eutheria</taxon>
        <taxon>Laurasiatheria</taxon>
        <taxon>Chiroptera</taxon>
        <taxon>Yangochiroptera</taxon>
        <taxon>Phyllostomidae</taxon>
        <taxon>Phyllostominae</taxon>
        <taxon>Phyllostomus</taxon>
    </lineage>
</organism>
<dbReference type="AlphaFoldDB" id="A0A834B819"/>
<reference evidence="2 3" key="1">
    <citation type="journal article" date="2020" name="Nature">
        <title>Six reference-quality genomes reveal evolution of bat adaptations.</title>
        <authorList>
            <person name="Jebb D."/>
            <person name="Huang Z."/>
            <person name="Pippel M."/>
            <person name="Hughes G.M."/>
            <person name="Lavrichenko K."/>
            <person name="Devanna P."/>
            <person name="Winkler S."/>
            <person name="Jermiin L.S."/>
            <person name="Skirmuntt E.C."/>
            <person name="Katzourakis A."/>
            <person name="Burkitt-Gray L."/>
            <person name="Ray D.A."/>
            <person name="Sullivan K.A.M."/>
            <person name="Roscito J.G."/>
            <person name="Kirilenko B.M."/>
            <person name="Davalos L.M."/>
            <person name="Corthals A.P."/>
            <person name="Power M.L."/>
            <person name="Jones G."/>
            <person name="Ransome R.D."/>
            <person name="Dechmann D.K.N."/>
            <person name="Locatelli A.G."/>
            <person name="Puechmaille S.J."/>
            <person name="Fedrigo O."/>
            <person name="Jarvis E.D."/>
            <person name="Hiller M."/>
            <person name="Vernes S.C."/>
            <person name="Myers E.W."/>
            <person name="Teeling E.C."/>
        </authorList>
    </citation>
    <scope>NUCLEOTIDE SEQUENCE [LARGE SCALE GENOMIC DNA]</scope>
    <source>
        <strain evidence="2">Bat1K_MPI-CBG_1</strain>
    </source>
</reference>
<proteinExistence type="predicted"/>
<feature type="region of interest" description="Disordered" evidence="1">
    <location>
        <begin position="26"/>
        <end position="52"/>
    </location>
</feature>
<name>A0A834B819_9CHIR</name>
<protein>
    <submittedName>
        <fullName evidence="2">Uncharacterized protein</fullName>
    </submittedName>
</protein>
<evidence type="ECO:0000256" key="1">
    <source>
        <dbReference type="SAM" id="MobiDB-lite"/>
    </source>
</evidence>
<evidence type="ECO:0000313" key="3">
    <source>
        <dbReference type="Proteomes" id="UP000664940"/>
    </source>
</evidence>
<sequence>MVVSSEAGAFRWRPSGLSSSSFLLPSQLPSSHGPRQETCGETIGPLQHQEEGPTNCCSEEAWVLRTFFPDGIEFAGPLPLPAAWGSAQSPCRTFHALKTPIVSLSAWVVFLTNGGPLFIPSTNTC</sequence>